<feature type="compositionally biased region" description="Basic and acidic residues" evidence="1">
    <location>
        <begin position="155"/>
        <end position="170"/>
    </location>
</feature>
<accession>A0ABT4T4H3</accession>
<proteinExistence type="predicted"/>
<evidence type="ECO:0000256" key="2">
    <source>
        <dbReference type="SAM" id="SignalP"/>
    </source>
</evidence>
<dbReference type="Proteomes" id="UP001212498">
    <property type="component" value="Unassembled WGS sequence"/>
</dbReference>
<feature type="compositionally biased region" description="Low complexity" evidence="1">
    <location>
        <begin position="97"/>
        <end position="108"/>
    </location>
</feature>
<sequence>MGSRTAISAGILAVSMVTLPVVAAAPAGAQVLDCEHGGGGLLSGLTDGLCDTVGAVTGTVDKLTGGLTEPLTEGLGKTTDKVLGTVGEAVPTAAPRSSAEPSADAKPSAKPKKTLLPEPLSDVCLPGLACEGEGLLEETLRPTPETTGRTTAEPEPEREREERRRDPDDRDREDDREEADAAPTTWPTQPPARETHSVDGSEEPVTDDPAADPEDLRIDLLWPDPFTDKLPLQVGREPVVRPVAKASDVVGTTLTVVLLATAVLASRVVQQRRRRSEQHESIPFEPAGRHRLA</sequence>
<feature type="signal peptide" evidence="2">
    <location>
        <begin position="1"/>
        <end position="23"/>
    </location>
</feature>
<feature type="region of interest" description="Disordered" evidence="1">
    <location>
        <begin position="136"/>
        <end position="217"/>
    </location>
</feature>
<protein>
    <submittedName>
        <fullName evidence="3">Uncharacterized protein</fullName>
    </submittedName>
</protein>
<dbReference type="EMBL" id="JAPNUD010000096">
    <property type="protein sequence ID" value="MDA0644392.1"/>
    <property type="molecule type" value="Genomic_DNA"/>
</dbReference>
<evidence type="ECO:0000313" key="3">
    <source>
        <dbReference type="EMBL" id="MDA0644392.1"/>
    </source>
</evidence>
<organism evidence="3 4">
    <name type="scientific">Nonomuraea ferruginea</name>
    <dbReference type="NCBI Taxonomy" id="46174"/>
    <lineage>
        <taxon>Bacteria</taxon>
        <taxon>Bacillati</taxon>
        <taxon>Actinomycetota</taxon>
        <taxon>Actinomycetes</taxon>
        <taxon>Streptosporangiales</taxon>
        <taxon>Streptosporangiaceae</taxon>
        <taxon>Nonomuraea</taxon>
    </lineage>
</organism>
<name>A0ABT4T4H3_9ACTN</name>
<reference evidence="3 4" key="1">
    <citation type="submission" date="2022-11" db="EMBL/GenBank/DDBJ databases">
        <title>Nonomuraea corallina sp. nov., a new species of the genus Nonomuraea isolated from sea side sediment in Thai sea.</title>
        <authorList>
            <person name="Ngamcharungchit C."/>
            <person name="Matsumoto A."/>
            <person name="Suriyachadkun C."/>
            <person name="Panbangred W."/>
            <person name="Inahashi Y."/>
            <person name="Intra B."/>
        </authorList>
    </citation>
    <scope>NUCLEOTIDE SEQUENCE [LARGE SCALE GENOMIC DNA]</scope>
    <source>
        <strain evidence="3 4">DSM 43553</strain>
    </source>
</reference>
<keyword evidence="4" id="KW-1185">Reference proteome</keyword>
<evidence type="ECO:0000256" key="1">
    <source>
        <dbReference type="SAM" id="MobiDB-lite"/>
    </source>
</evidence>
<keyword evidence="2" id="KW-0732">Signal</keyword>
<feature type="region of interest" description="Disordered" evidence="1">
    <location>
        <begin position="270"/>
        <end position="293"/>
    </location>
</feature>
<comment type="caution">
    <text evidence="3">The sequence shown here is derived from an EMBL/GenBank/DDBJ whole genome shotgun (WGS) entry which is preliminary data.</text>
</comment>
<feature type="compositionally biased region" description="Low complexity" evidence="1">
    <location>
        <begin position="141"/>
        <end position="153"/>
    </location>
</feature>
<evidence type="ECO:0000313" key="4">
    <source>
        <dbReference type="Proteomes" id="UP001212498"/>
    </source>
</evidence>
<dbReference type="RefSeq" id="WP_271278394.1">
    <property type="nucleotide sequence ID" value="NZ_BAABFD010000015.1"/>
</dbReference>
<feature type="chain" id="PRO_5047216093" evidence="2">
    <location>
        <begin position="24"/>
        <end position="293"/>
    </location>
</feature>
<feature type="region of interest" description="Disordered" evidence="1">
    <location>
        <begin position="91"/>
        <end position="119"/>
    </location>
</feature>
<gene>
    <name evidence="3" type="ORF">OUY24_27505</name>
</gene>
<feature type="compositionally biased region" description="Acidic residues" evidence="1">
    <location>
        <begin position="171"/>
        <end position="180"/>
    </location>
</feature>
<feature type="compositionally biased region" description="Acidic residues" evidence="1">
    <location>
        <begin position="200"/>
        <end position="213"/>
    </location>
</feature>